<sequence length="136" mass="14562">MARLLAGERLEAWDLPYGIAEAAGQIVAELAANAVTHGRVPGRDFRLELAVRDEVLRVEVSDARAERRPPVRPQSGPPLSESGRGLVIVEALADRWGVADGPVPRKSVWAELRLSVPERGKSGSGGSGGLSKDHER</sequence>
<keyword evidence="4" id="KW-0547">Nucleotide-binding</keyword>
<keyword evidence="1" id="KW-0808">Transferase</keyword>
<evidence type="ECO:0000313" key="4">
    <source>
        <dbReference type="EMBL" id="MCK8677314.1"/>
    </source>
</evidence>
<keyword evidence="4" id="KW-0067">ATP-binding</keyword>
<dbReference type="Proteomes" id="UP001522868">
    <property type="component" value="Unassembled WGS sequence"/>
</dbReference>
<feature type="region of interest" description="Disordered" evidence="2">
    <location>
        <begin position="62"/>
        <end position="83"/>
    </location>
</feature>
<keyword evidence="1" id="KW-0418">Kinase</keyword>
<evidence type="ECO:0000313" key="5">
    <source>
        <dbReference type="Proteomes" id="UP001522868"/>
    </source>
</evidence>
<keyword evidence="5" id="KW-1185">Reference proteome</keyword>
<comment type="caution">
    <text evidence="4">The sequence shown here is derived from an EMBL/GenBank/DDBJ whole genome shotgun (WGS) entry which is preliminary data.</text>
</comment>
<dbReference type="PANTHER" id="PTHR35526:SF3">
    <property type="entry name" value="ANTI-SIGMA-F FACTOR RSBW"/>
    <property type="match status" value="1"/>
</dbReference>
<evidence type="ECO:0000256" key="2">
    <source>
        <dbReference type="SAM" id="MobiDB-lite"/>
    </source>
</evidence>
<dbReference type="InterPro" id="IPR003594">
    <property type="entry name" value="HATPase_dom"/>
</dbReference>
<dbReference type="InterPro" id="IPR050267">
    <property type="entry name" value="Anti-sigma-factor_SerPK"/>
</dbReference>
<reference evidence="4 5" key="1">
    <citation type="submission" date="2022-04" db="EMBL/GenBank/DDBJ databases">
        <title>Streptomyces sp. nov. LCR6-01 isolated from Lichen of Dirinaria sp.</title>
        <authorList>
            <person name="Kanchanasin P."/>
            <person name="Tanasupawat S."/>
            <person name="Phongsopitanun W."/>
        </authorList>
    </citation>
    <scope>NUCLEOTIDE SEQUENCE [LARGE SCALE GENOMIC DNA]</scope>
    <source>
        <strain evidence="4 5">LCR6-01</strain>
    </source>
</reference>
<feature type="region of interest" description="Disordered" evidence="2">
    <location>
        <begin position="114"/>
        <end position="136"/>
    </location>
</feature>
<dbReference type="Gene3D" id="3.30.565.10">
    <property type="entry name" value="Histidine kinase-like ATPase, C-terminal domain"/>
    <property type="match status" value="1"/>
</dbReference>
<proteinExistence type="predicted"/>
<dbReference type="GO" id="GO:0005524">
    <property type="term" value="F:ATP binding"/>
    <property type="evidence" value="ECO:0007669"/>
    <property type="project" value="UniProtKB-KW"/>
</dbReference>
<dbReference type="Pfam" id="PF13581">
    <property type="entry name" value="HATPase_c_2"/>
    <property type="match status" value="1"/>
</dbReference>
<gene>
    <name evidence="4" type="ORF">M1O15_07915</name>
</gene>
<evidence type="ECO:0000259" key="3">
    <source>
        <dbReference type="Pfam" id="PF13581"/>
    </source>
</evidence>
<dbReference type="SUPFAM" id="SSF55874">
    <property type="entry name" value="ATPase domain of HSP90 chaperone/DNA topoisomerase II/histidine kinase"/>
    <property type="match status" value="1"/>
</dbReference>
<accession>A0ABT0I7K9</accession>
<feature type="domain" description="Histidine kinase/HSP90-like ATPase" evidence="3">
    <location>
        <begin position="3"/>
        <end position="98"/>
    </location>
</feature>
<keyword evidence="1" id="KW-0723">Serine/threonine-protein kinase</keyword>
<organism evidence="4 5">
    <name type="scientific">Streptomyces lichenis</name>
    <dbReference type="NCBI Taxonomy" id="2306967"/>
    <lineage>
        <taxon>Bacteria</taxon>
        <taxon>Bacillati</taxon>
        <taxon>Actinomycetota</taxon>
        <taxon>Actinomycetes</taxon>
        <taxon>Kitasatosporales</taxon>
        <taxon>Streptomycetaceae</taxon>
        <taxon>Streptomyces</taxon>
    </lineage>
</organism>
<dbReference type="PANTHER" id="PTHR35526">
    <property type="entry name" value="ANTI-SIGMA-F FACTOR RSBW-RELATED"/>
    <property type="match status" value="1"/>
</dbReference>
<dbReference type="EMBL" id="JALPTH010000005">
    <property type="protein sequence ID" value="MCK8677314.1"/>
    <property type="molecule type" value="Genomic_DNA"/>
</dbReference>
<dbReference type="InterPro" id="IPR036890">
    <property type="entry name" value="HATPase_C_sf"/>
</dbReference>
<protein>
    <submittedName>
        <fullName evidence="4">ATP-binding protein</fullName>
    </submittedName>
</protein>
<name>A0ABT0I7K9_9ACTN</name>
<dbReference type="CDD" id="cd16936">
    <property type="entry name" value="HATPase_RsbW-like"/>
    <property type="match status" value="1"/>
</dbReference>
<evidence type="ECO:0000256" key="1">
    <source>
        <dbReference type="ARBA" id="ARBA00022527"/>
    </source>
</evidence>